<reference evidence="2 3" key="1">
    <citation type="submission" date="2014-03" db="EMBL/GenBank/DDBJ databases">
        <title>Genome of Haematobacter massiliensis CCUG 47968.</title>
        <authorList>
            <person name="Wang D."/>
            <person name="Wang G."/>
        </authorList>
    </citation>
    <scope>NUCLEOTIDE SEQUENCE [LARGE SCALE GENOMIC DNA]</scope>
    <source>
        <strain evidence="2 3">CCUG 47968</strain>
    </source>
</reference>
<protein>
    <submittedName>
        <fullName evidence="2">Uncharacterized protein</fullName>
    </submittedName>
</protein>
<dbReference type="Proteomes" id="UP000028826">
    <property type="component" value="Unassembled WGS sequence"/>
</dbReference>
<name>A0A086XX33_9RHOB</name>
<dbReference type="Pfam" id="PF13876">
    <property type="entry name" value="Phage_gp49_66"/>
    <property type="match status" value="1"/>
</dbReference>
<gene>
    <name evidence="2" type="ORF">CN97_02785</name>
</gene>
<dbReference type="STRING" id="195105.CN97_02785"/>
<comment type="caution">
    <text evidence="2">The sequence shown here is derived from an EMBL/GenBank/DDBJ whole genome shotgun (WGS) entry which is preliminary data.</text>
</comment>
<dbReference type="AlphaFoldDB" id="A0A086XX33"/>
<feature type="region of interest" description="Disordered" evidence="1">
    <location>
        <begin position="1"/>
        <end position="21"/>
    </location>
</feature>
<dbReference type="eggNOG" id="ENOG5032TAZ">
    <property type="taxonomic scope" value="Bacteria"/>
</dbReference>
<keyword evidence="3" id="KW-1185">Reference proteome</keyword>
<feature type="compositionally biased region" description="Acidic residues" evidence="1">
    <location>
        <begin position="1"/>
        <end position="10"/>
    </location>
</feature>
<evidence type="ECO:0000256" key="1">
    <source>
        <dbReference type="SAM" id="MobiDB-lite"/>
    </source>
</evidence>
<dbReference type="OrthoDB" id="5688154at2"/>
<organism evidence="2 3">
    <name type="scientific">Haematobacter massiliensis</name>
    <dbReference type="NCBI Taxonomy" id="195105"/>
    <lineage>
        <taxon>Bacteria</taxon>
        <taxon>Pseudomonadati</taxon>
        <taxon>Pseudomonadota</taxon>
        <taxon>Alphaproteobacteria</taxon>
        <taxon>Rhodobacterales</taxon>
        <taxon>Paracoccaceae</taxon>
        <taxon>Haematobacter</taxon>
    </lineage>
</organism>
<dbReference type="EMBL" id="JGYG01000015">
    <property type="protein sequence ID" value="KFI26583.1"/>
    <property type="molecule type" value="Genomic_DNA"/>
</dbReference>
<dbReference type="InterPro" id="IPR025915">
    <property type="entry name" value="Phage_gp49_66"/>
</dbReference>
<sequence length="101" mass="10802">MSVNEAEIEAELQASGKTAPRITPGDLDAEIADCDYHVFPGTTLTICALKLRNGFIVTGESAAASPTNFDPEIGKKIARANARDKLWPLLGFRLRDALASS</sequence>
<evidence type="ECO:0000313" key="2">
    <source>
        <dbReference type="EMBL" id="KFI26583.1"/>
    </source>
</evidence>
<evidence type="ECO:0000313" key="3">
    <source>
        <dbReference type="Proteomes" id="UP000028826"/>
    </source>
</evidence>
<proteinExistence type="predicted"/>
<dbReference type="RefSeq" id="WP_035713821.1">
    <property type="nucleotide sequence ID" value="NZ_JGYG01000015.1"/>
</dbReference>
<accession>A0A086XX33</accession>